<reference evidence="2" key="1">
    <citation type="journal article" date="2019" name="Int. J. Syst. Evol. Microbiol.">
        <title>The Global Catalogue of Microorganisms (GCM) 10K type strain sequencing project: providing services to taxonomists for standard genome sequencing and annotation.</title>
        <authorList>
            <consortium name="The Broad Institute Genomics Platform"/>
            <consortium name="The Broad Institute Genome Sequencing Center for Infectious Disease"/>
            <person name="Wu L."/>
            <person name="Ma J."/>
        </authorList>
    </citation>
    <scope>NUCLEOTIDE SEQUENCE [LARGE SCALE GENOMIC DNA]</scope>
    <source>
        <strain evidence="2">CCUG 43304</strain>
    </source>
</reference>
<keyword evidence="2" id="KW-1185">Reference proteome</keyword>
<accession>A0ABW1VI95</accession>
<protein>
    <recommendedName>
        <fullName evidence="3">Dienelactone hydrolase family protein</fullName>
    </recommendedName>
</protein>
<dbReference type="InterPro" id="IPR029058">
    <property type="entry name" value="AB_hydrolase_fold"/>
</dbReference>
<proteinExistence type="predicted"/>
<evidence type="ECO:0000313" key="1">
    <source>
        <dbReference type="EMBL" id="MFC6356805.1"/>
    </source>
</evidence>
<dbReference type="Proteomes" id="UP001596306">
    <property type="component" value="Unassembled WGS sequence"/>
</dbReference>
<gene>
    <name evidence="1" type="ORF">ACFQB0_11885</name>
</gene>
<name>A0ABW1VI95_9MICO</name>
<dbReference type="Gene3D" id="3.40.50.1820">
    <property type="entry name" value="alpha/beta hydrolase"/>
    <property type="match status" value="1"/>
</dbReference>
<dbReference type="SUPFAM" id="SSF53474">
    <property type="entry name" value="alpha/beta-Hydrolases"/>
    <property type="match status" value="1"/>
</dbReference>
<dbReference type="RefSeq" id="WP_386731820.1">
    <property type="nucleotide sequence ID" value="NZ_JBHSTP010000003.1"/>
</dbReference>
<evidence type="ECO:0008006" key="3">
    <source>
        <dbReference type="Google" id="ProtNLM"/>
    </source>
</evidence>
<dbReference type="EMBL" id="JBHSTP010000003">
    <property type="protein sequence ID" value="MFC6356805.1"/>
    <property type="molecule type" value="Genomic_DNA"/>
</dbReference>
<evidence type="ECO:0000313" key="2">
    <source>
        <dbReference type="Proteomes" id="UP001596306"/>
    </source>
</evidence>
<organism evidence="1 2">
    <name type="scientific">Luethyella okanaganae</name>
    <dbReference type="NCBI Taxonomy" id="69372"/>
    <lineage>
        <taxon>Bacteria</taxon>
        <taxon>Bacillati</taxon>
        <taxon>Actinomycetota</taxon>
        <taxon>Actinomycetes</taxon>
        <taxon>Micrococcales</taxon>
        <taxon>Microbacteriaceae</taxon>
        <taxon>Luethyella</taxon>
    </lineage>
</organism>
<comment type="caution">
    <text evidence="1">The sequence shown here is derived from an EMBL/GenBank/DDBJ whole genome shotgun (WGS) entry which is preliminary data.</text>
</comment>
<sequence>MSDDEWMDWPEPREAIAEIAAVAPAELFEYPGGGHLFTDAGSPDYDADATVLAHARILEFLAAL</sequence>